<feature type="binding site" evidence="4 6">
    <location>
        <position position="137"/>
    </location>
    <ligand>
        <name>substrate</name>
    </ligand>
</feature>
<dbReference type="HAMAP" id="MF_01201">
    <property type="entry name" value="Ala_racemase"/>
    <property type="match status" value="1"/>
</dbReference>
<dbReference type="InterPro" id="IPR000821">
    <property type="entry name" value="Ala_racemase"/>
</dbReference>
<comment type="cofactor">
    <cofactor evidence="1 4 5">
        <name>pyridoxal 5'-phosphate</name>
        <dbReference type="ChEBI" id="CHEBI:597326"/>
    </cofactor>
</comment>
<dbReference type="PANTHER" id="PTHR30511:SF0">
    <property type="entry name" value="ALANINE RACEMASE, CATABOLIC-RELATED"/>
    <property type="match status" value="1"/>
</dbReference>
<dbReference type="InterPro" id="IPR009006">
    <property type="entry name" value="Ala_racemase/Decarboxylase_C"/>
</dbReference>
<dbReference type="GO" id="GO:0005829">
    <property type="term" value="C:cytosol"/>
    <property type="evidence" value="ECO:0007669"/>
    <property type="project" value="TreeGrafter"/>
</dbReference>
<dbReference type="EMBL" id="PDPS01000026">
    <property type="protein sequence ID" value="PID57593.1"/>
    <property type="molecule type" value="Genomic_DNA"/>
</dbReference>
<name>A0A2G6E682_9BACT</name>
<reference evidence="8 9" key="1">
    <citation type="submission" date="2017-10" db="EMBL/GenBank/DDBJ databases">
        <title>Novel microbial diversity and functional potential in the marine mammal oral microbiome.</title>
        <authorList>
            <person name="Dudek N.K."/>
            <person name="Sun C.L."/>
            <person name="Burstein D."/>
            <person name="Kantor R.S."/>
            <person name="Aliaga Goltsman D.S."/>
            <person name="Bik E.M."/>
            <person name="Thomas B.C."/>
            <person name="Banfield J.F."/>
            <person name="Relman D.A."/>
        </authorList>
    </citation>
    <scope>NUCLEOTIDE SEQUENCE [LARGE SCALE GENOMIC DNA]</scope>
    <source>
        <strain evidence="8">DOLZORAL124_49_17</strain>
    </source>
</reference>
<dbReference type="SUPFAM" id="SSF50621">
    <property type="entry name" value="Alanine racemase C-terminal domain-like"/>
    <property type="match status" value="1"/>
</dbReference>
<dbReference type="SMART" id="SM01005">
    <property type="entry name" value="Ala_racemase_C"/>
    <property type="match status" value="1"/>
</dbReference>
<feature type="active site" description="Proton acceptor; specific for L-alanine" evidence="4">
    <location>
        <position position="266"/>
    </location>
</feature>
<feature type="domain" description="Alanine racemase C-terminal" evidence="7">
    <location>
        <begin position="245"/>
        <end position="372"/>
    </location>
</feature>
<keyword evidence="2 4" id="KW-0663">Pyridoxal phosphate</keyword>
<protein>
    <recommendedName>
        <fullName evidence="4">Alanine racemase</fullName>
        <ecNumber evidence="4">5.1.1.1</ecNumber>
    </recommendedName>
</protein>
<evidence type="ECO:0000259" key="7">
    <source>
        <dbReference type="SMART" id="SM01005"/>
    </source>
</evidence>
<feature type="modified residue" description="N6-(pyridoxal phosphate)lysine" evidence="4 5">
    <location>
        <position position="39"/>
    </location>
</feature>
<dbReference type="PRINTS" id="PR00992">
    <property type="entry name" value="ALARACEMASE"/>
</dbReference>
<comment type="similarity">
    <text evidence="4">Belongs to the alanine racemase family.</text>
</comment>
<dbReference type="FunFam" id="3.20.20.10:FF:000002">
    <property type="entry name" value="Alanine racemase"/>
    <property type="match status" value="1"/>
</dbReference>
<dbReference type="SUPFAM" id="SSF51419">
    <property type="entry name" value="PLP-binding barrel"/>
    <property type="match status" value="1"/>
</dbReference>
<evidence type="ECO:0000313" key="8">
    <source>
        <dbReference type="EMBL" id="PID57593.1"/>
    </source>
</evidence>
<dbReference type="Proteomes" id="UP000229740">
    <property type="component" value="Unassembled WGS sequence"/>
</dbReference>
<dbReference type="GO" id="GO:0008784">
    <property type="term" value="F:alanine racemase activity"/>
    <property type="evidence" value="ECO:0007669"/>
    <property type="project" value="UniProtKB-UniRule"/>
</dbReference>
<comment type="pathway">
    <text evidence="4">Amino-acid biosynthesis; D-alanine biosynthesis; D-alanine from L-alanine: step 1/1.</text>
</comment>
<dbReference type="EC" id="5.1.1.1" evidence="4"/>
<dbReference type="CDD" id="cd00430">
    <property type="entry name" value="PLPDE_III_AR"/>
    <property type="match status" value="1"/>
</dbReference>
<evidence type="ECO:0000256" key="2">
    <source>
        <dbReference type="ARBA" id="ARBA00022898"/>
    </source>
</evidence>
<comment type="caution">
    <text evidence="8">The sequence shown here is derived from an EMBL/GenBank/DDBJ whole genome shotgun (WGS) entry which is preliminary data.</text>
</comment>
<evidence type="ECO:0000256" key="5">
    <source>
        <dbReference type="PIRSR" id="PIRSR600821-50"/>
    </source>
</evidence>
<evidence type="ECO:0000256" key="6">
    <source>
        <dbReference type="PIRSR" id="PIRSR600821-52"/>
    </source>
</evidence>
<comment type="catalytic activity">
    <reaction evidence="4">
        <text>L-alanine = D-alanine</text>
        <dbReference type="Rhea" id="RHEA:20249"/>
        <dbReference type="ChEBI" id="CHEBI:57416"/>
        <dbReference type="ChEBI" id="CHEBI:57972"/>
        <dbReference type="EC" id="5.1.1.1"/>
    </reaction>
</comment>
<dbReference type="GO" id="GO:0030170">
    <property type="term" value="F:pyridoxal phosphate binding"/>
    <property type="evidence" value="ECO:0007669"/>
    <property type="project" value="UniProtKB-UniRule"/>
</dbReference>
<organism evidence="8 9">
    <name type="scientific">candidate division KSB3 bacterium</name>
    <dbReference type="NCBI Taxonomy" id="2044937"/>
    <lineage>
        <taxon>Bacteria</taxon>
        <taxon>candidate division KSB3</taxon>
    </lineage>
</organism>
<gene>
    <name evidence="8" type="primary">alr</name>
    <name evidence="8" type="ORF">CSB45_07140</name>
</gene>
<dbReference type="AlphaFoldDB" id="A0A2G6E682"/>
<keyword evidence="3 4" id="KW-0413">Isomerase</keyword>
<comment type="function">
    <text evidence="4">Catalyzes the interconversion of L-alanine and D-alanine. May also act on other amino acids.</text>
</comment>
<evidence type="ECO:0000256" key="4">
    <source>
        <dbReference type="HAMAP-Rule" id="MF_01201"/>
    </source>
</evidence>
<feature type="binding site" evidence="4 6">
    <location>
        <position position="313"/>
    </location>
    <ligand>
        <name>substrate</name>
    </ligand>
</feature>
<evidence type="ECO:0000256" key="1">
    <source>
        <dbReference type="ARBA" id="ARBA00001933"/>
    </source>
</evidence>
<feature type="active site" description="Proton acceptor; specific for D-alanine" evidence="4">
    <location>
        <position position="39"/>
    </location>
</feature>
<sequence length="372" mass="41629">MNHYRRPAWIEIDLKQLERNFRLIQQDKPPQLRVLAVVKDQAYGHGAYECATIALKQGASMLGVVTLSEAVELREKGITAPILLLGERLDDQLELCLHYDLTLCINRLQQAQRYARYAQRFQKRPKIHIEIDTGLSRYGIRWTEAAQLAEQICHVQALECEGIMSHFAKSDELDKSYAEEQLARFRGVLDALDERGIAFPLKHLCNSGGFLDLPQAHFDMIRSGILPLGVYPSQRCRRIAGIKPIMSVKAKIVAIQQIQAGDSVGYSMHYTARGPRRIGVIAVGYGDGFPRVRNQGHVLIHGQRAPIVGGNAMDAVMVDVSEIPQSQIGDDVVIMGKQGQECISVHELAALKASVSYDILTNWSPRLPRVYI</sequence>
<dbReference type="NCBIfam" id="TIGR00492">
    <property type="entry name" value="alr"/>
    <property type="match status" value="1"/>
</dbReference>
<evidence type="ECO:0000313" key="9">
    <source>
        <dbReference type="Proteomes" id="UP000229740"/>
    </source>
</evidence>
<dbReference type="Pfam" id="PF00842">
    <property type="entry name" value="Ala_racemase_C"/>
    <property type="match status" value="1"/>
</dbReference>
<dbReference type="InterPro" id="IPR029066">
    <property type="entry name" value="PLP-binding_barrel"/>
</dbReference>
<dbReference type="Pfam" id="PF01168">
    <property type="entry name" value="Ala_racemase_N"/>
    <property type="match status" value="1"/>
</dbReference>
<dbReference type="InterPro" id="IPR011079">
    <property type="entry name" value="Ala_racemase_C"/>
</dbReference>
<dbReference type="UniPathway" id="UPA00042">
    <property type="reaction ID" value="UER00497"/>
</dbReference>
<dbReference type="PANTHER" id="PTHR30511">
    <property type="entry name" value="ALANINE RACEMASE"/>
    <property type="match status" value="1"/>
</dbReference>
<accession>A0A2G6E682</accession>
<dbReference type="GO" id="GO:0030632">
    <property type="term" value="P:D-alanine biosynthetic process"/>
    <property type="evidence" value="ECO:0007669"/>
    <property type="project" value="UniProtKB-UniRule"/>
</dbReference>
<dbReference type="Gene3D" id="3.20.20.10">
    <property type="entry name" value="Alanine racemase"/>
    <property type="match status" value="1"/>
</dbReference>
<evidence type="ECO:0000256" key="3">
    <source>
        <dbReference type="ARBA" id="ARBA00023235"/>
    </source>
</evidence>
<dbReference type="Gene3D" id="2.40.37.10">
    <property type="entry name" value="Lyase, Ornithine Decarboxylase, Chain A, domain 1"/>
    <property type="match status" value="1"/>
</dbReference>
<dbReference type="InterPro" id="IPR001608">
    <property type="entry name" value="Ala_racemase_N"/>
</dbReference>
<proteinExistence type="inferred from homology"/>